<gene>
    <name evidence="2" type="ORF">EOK75_15705</name>
</gene>
<evidence type="ECO:0000256" key="1">
    <source>
        <dbReference type="SAM" id="Phobius"/>
    </source>
</evidence>
<keyword evidence="2" id="KW-0614">Plasmid</keyword>
<keyword evidence="1" id="KW-1133">Transmembrane helix</keyword>
<dbReference type="Proteomes" id="UP000298631">
    <property type="component" value="Plasmid unnamed1"/>
</dbReference>
<keyword evidence="3" id="KW-1185">Reference proteome</keyword>
<evidence type="ECO:0000313" key="2">
    <source>
        <dbReference type="EMBL" id="QCO57206.1"/>
    </source>
</evidence>
<feature type="transmembrane region" description="Helical" evidence="1">
    <location>
        <begin position="157"/>
        <end position="180"/>
    </location>
</feature>
<geneLocation type="plasmid" evidence="2 3">
    <name>unnamed1</name>
</geneLocation>
<dbReference type="InterPro" id="IPR007498">
    <property type="entry name" value="PqiA-like"/>
</dbReference>
<proteinExistence type="predicted"/>
<dbReference type="AlphaFoldDB" id="A0A4P8EJJ4"/>
<organism evidence="2 3">
    <name type="scientific">Pseudorhodobacter turbinis</name>
    <dbReference type="NCBI Taxonomy" id="2500533"/>
    <lineage>
        <taxon>Bacteria</taxon>
        <taxon>Pseudomonadati</taxon>
        <taxon>Pseudomonadota</taxon>
        <taxon>Alphaproteobacteria</taxon>
        <taxon>Rhodobacterales</taxon>
        <taxon>Paracoccaceae</taxon>
        <taxon>Pseudorhodobacter</taxon>
    </lineage>
</organism>
<keyword evidence="1" id="KW-0472">Membrane</keyword>
<dbReference type="OrthoDB" id="5291921at2"/>
<dbReference type="KEGG" id="pseb:EOK75_15705"/>
<protein>
    <submittedName>
        <fullName evidence="2">Paraquat-inducible protein A</fullName>
    </submittedName>
</protein>
<dbReference type="EMBL" id="CP039965">
    <property type="protein sequence ID" value="QCO57206.1"/>
    <property type="molecule type" value="Genomic_DNA"/>
</dbReference>
<dbReference type="Pfam" id="PF04403">
    <property type="entry name" value="PqiA"/>
    <property type="match status" value="1"/>
</dbReference>
<reference evidence="2 3" key="1">
    <citation type="submission" date="2019-05" db="EMBL/GenBank/DDBJ databases">
        <title>Pseudorhodobacter turbinis sp. nov., isolated from the gut of the Korean turban shell.</title>
        <authorList>
            <person name="Jeong Y.-S."/>
            <person name="Kang W.-R."/>
            <person name="Bae J.-W."/>
        </authorList>
    </citation>
    <scope>NUCLEOTIDE SEQUENCE [LARGE SCALE GENOMIC DNA]</scope>
    <source>
        <strain evidence="2 3">S12M18</strain>
        <plasmid evidence="2 3">unnamed1</plasmid>
    </source>
</reference>
<evidence type="ECO:0000313" key="3">
    <source>
        <dbReference type="Proteomes" id="UP000298631"/>
    </source>
</evidence>
<sequence>MERAFQSGKNSLGADLSDLVACPVCDTLHRFSAIPQGGRGTCKRCHHILATPRPNAMTRIVMLAITATILMMAAISFPFLTIETHGLRQQASVIDTILAYSEGLMVPLSLAMAALIVVLPLTRLTAILYTVAPMALGHHPVRGAARAFRIAEHLKPWAMAEVFIVGVAVALVKVGGLATLTIGPAFWAFAALVLITILQDNFMSSLIIWKTLETRGTT</sequence>
<accession>A0A4P8EJJ4</accession>
<name>A0A4P8EJJ4_9RHOB</name>
<dbReference type="RefSeq" id="WP_137195010.1">
    <property type="nucleotide sequence ID" value="NZ_CP039965.1"/>
</dbReference>
<feature type="transmembrane region" description="Helical" evidence="1">
    <location>
        <begin position="60"/>
        <end position="80"/>
    </location>
</feature>
<keyword evidence="1" id="KW-0812">Transmembrane</keyword>
<feature type="transmembrane region" description="Helical" evidence="1">
    <location>
        <begin position="186"/>
        <end position="209"/>
    </location>
</feature>